<gene>
    <name evidence="1" type="ORF">CEN92_8</name>
</gene>
<evidence type="ECO:0000313" key="1">
    <source>
        <dbReference type="EMBL" id="TSC92340.1"/>
    </source>
</evidence>
<organism evidence="1 2">
    <name type="scientific">Candidatus Berkelbacteria bacterium Licking1014_96</name>
    <dbReference type="NCBI Taxonomy" id="2017149"/>
    <lineage>
        <taxon>Bacteria</taxon>
        <taxon>Candidatus Berkelbacteria</taxon>
    </lineage>
</organism>
<comment type="caution">
    <text evidence="1">The sequence shown here is derived from an EMBL/GenBank/DDBJ whole genome shotgun (WGS) entry which is preliminary data.</text>
</comment>
<dbReference type="Proteomes" id="UP000318296">
    <property type="component" value="Unassembled WGS sequence"/>
</dbReference>
<dbReference type="AlphaFoldDB" id="A0A554LHL9"/>
<evidence type="ECO:0000313" key="2">
    <source>
        <dbReference type="Proteomes" id="UP000318296"/>
    </source>
</evidence>
<name>A0A554LHL9_9BACT</name>
<proteinExistence type="predicted"/>
<reference evidence="1 2" key="1">
    <citation type="submission" date="2017-07" db="EMBL/GenBank/DDBJ databases">
        <title>Mechanisms for carbon and nitrogen cycling indicate functional differentiation within the Candidate Phyla Radiation.</title>
        <authorList>
            <person name="Danczak R.E."/>
            <person name="Johnston M.D."/>
            <person name="Kenah C."/>
            <person name="Slattery M."/>
            <person name="Wrighton K.C."/>
            <person name="Wilkins M.J."/>
        </authorList>
    </citation>
    <scope>NUCLEOTIDE SEQUENCE [LARGE SCALE GENOMIC DNA]</scope>
    <source>
        <strain evidence="1">Licking1014_96</strain>
    </source>
</reference>
<sequence>MGKTTAEARKLMISAGGWIASLVALLAELAEEAGMTLEDVHRLATPQGKEVLRRMVQAMIAVMHEAWGMVRYAIAVNYRLSLDEMIAAVNCDWVNENIAKSKEFRQEIEIAAAVKRVQQEDLSAVLLHLKHEATSQEVLKEMEKRGLRAATLAELCAFGAKHPEFQREFPIIGLGSYCVLGGGRQVPVLWGFASGRSLYLYYPDFRWRAYCRFLAVSK</sequence>
<accession>A0A554LHL9</accession>
<protein>
    <submittedName>
        <fullName evidence="1">Uncharacterized protein</fullName>
    </submittedName>
</protein>
<dbReference type="EMBL" id="VMGH01000001">
    <property type="protein sequence ID" value="TSC92340.1"/>
    <property type="molecule type" value="Genomic_DNA"/>
</dbReference>